<keyword evidence="1" id="KW-0472">Membrane</keyword>
<organism evidence="2">
    <name type="scientific">mine drainage metagenome</name>
    <dbReference type="NCBI Taxonomy" id="410659"/>
    <lineage>
        <taxon>unclassified sequences</taxon>
        <taxon>metagenomes</taxon>
        <taxon>ecological metagenomes</taxon>
    </lineage>
</organism>
<dbReference type="AlphaFoldDB" id="A0A1J5P0H5"/>
<evidence type="ECO:0000256" key="1">
    <source>
        <dbReference type="SAM" id="Phobius"/>
    </source>
</evidence>
<feature type="transmembrane region" description="Helical" evidence="1">
    <location>
        <begin position="12"/>
        <end position="29"/>
    </location>
</feature>
<evidence type="ECO:0000313" key="2">
    <source>
        <dbReference type="EMBL" id="OIQ65049.1"/>
    </source>
</evidence>
<dbReference type="EMBL" id="MLJW01007630">
    <property type="protein sequence ID" value="OIQ65049.1"/>
    <property type="molecule type" value="Genomic_DNA"/>
</dbReference>
<proteinExistence type="predicted"/>
<accession>A0A1J5P0H5</accession>
<keyword evidence="1" id="KW-1133">Transmembrane helix</keyword>
<protein>
    <submittedName>
        <fullName evidence="2">Uncharacterized protein</fullName>
    </submittedName>
</protein>
<gene>
    <name evidence="2" type="ORF">GALL_533960</name>
</gene>
<name>A0A1J5P0H5_9ZZZZ</name>
<comment type="caution">
    <text evidence="2">The sequence shown here is derived from an EMBL/GenBank/DDBJ whole genome shotgun (WGS) entry which is preliminary data.</text>
</comment>
<reference evidence="2" key="1">
    <citation type="submission" date="2016-10" db="EMBL/GenBank/DDBJ databases">
        <title>Sequence of Gallionella enrichment culture.</title>
        <authorList>
            <person name="Poehlein A."/>
            <person name="Muehling M."/>
            <person name="Daniel R."/>
        </authorList>
    </citation>
    <scope>NUCLEOTIDE SEQUENCE</scope>
</reference>
<keyword evidence="1" id="KW-0812">Transmembrane</keyword>
<sequence>MDLIQTANQVLAHSLLVGVPIALVTARLLKPPAS</sequence>